<reference evidence="1" key="1">
    <citation type="submission" date="2016-08" db="EMBL/GenBank/DDBJ databases">
        <title>Complete Genome Seqeunce of Paenibacillus sp. nov. IHBB 9852 from high altitute lake of Indian trans-Himalayas.</title>
        <authorList>
            <person name="Kiran S."/>
            <person name="Swarnkar M.K."/>
            <person name="Rana A."/>
            <person name="Tewari R."/>
            <person name="Gulati A."/>
        </authorList>
    </citation>
    <scope>NUCLEOTIDE SEQUENCE [LARGE SCALE GENOMIC DNA]</scope>
    <source>
        <strain evidence="1">IHBB 9852</strain>
    </source>
</reference>
<evidence type="ECO:0000313" key="1">
    <source>
        <dbReference type="EMBL" id="ANY71293.1"/>
    </source>
</evidence>
<dbReference type="KEGG" id="pib:BBD41_01095"/>
<name>A0A1B2DUA4_9BACL</name>
<dbReference type="AlphaFoldDB" id="A0A1B2DUA4"/>
<sequence length="63" mass="7430">MLAKRIIKQLESDMSCFFLWMQEFLNQTQETAQTLTSDYALNSQLKKSRDNSRLSEWVLHMGS</sequence>
<proteinExistence type="predicted"/>
<organism evidence="1">
    <name type="scientific">Paenibacillus ihbetae</name>
    <dbReference type="NCBI Taxonomy" id="1870820"/>
    <lineage>
        <taxon>Bacteria</taxon>
        <taxon>Bacillati</taxon>
        <taxon>Bacillota</taxon>
        <taxon>Bacilli</taxon>
        <taxon>Bacillales</taxon>
        <taxon>Paenibacillaceae</taxon>
        <taxon>Paenibacillus</taxon>
    </lineage>
</organism>
<gene>
    <name evidence="1" type="ORF">BBD41_01095</name>
</gene>
<accession>A0A1B2DUA4</accession>
<protein>
    <submittedName>
        <fullName evidence="1">Uncharacterized protein</fullName>
    </submittedName>
</protein>
<dbReference type="EMBL" id="CP016809">
    <property type="protein sequence ID" value="ANY71293.1"/>
    <property type="molecule type" value="Genomic_DNA"/>
</dbReference>